<dbReference type="InterPro" id="IPR036291">
    <property type="entry name" value="NAD(P)-bd_dom_sf"/>
</dbReference>
<evidence type="ECO:0000256" key="2">
    <source>
        <dbReference type="ARBA" id="ARBA00023002"/>
    </source>
</evidence>
<dbReference type="CDD" id="cd05233">
    <property type="entry name" value="SDR_c"/>
    <property type="match status" value="1"/>
</dbReference>
<dbReference type="Proteomes" id="UP000218288">
    <property type="component" value="Chromosome"/>
</dbReference>
<dbReference type="RefSeq" id="WP_096487381.1">
    <property type="nucleotide sequence ID" value="NZ_AP014809.1"/>
</dbReference>
<dbReference type="EMBL" id="AP014809">
    <property type="protein sequence ID" value="BAU93695.1"/>
    <property type="molecule type" value="Genomic_DNA"/>
</dbReference>
<evidence type="ECO:0000313" key="5">
    <source>
        <dbReference type="EMBL" id="BAU93695.1"/>
    </source>
</evidence>
<dbReference type="PROSITE" id="PS00061">
    <property type="entry name" value="ADH_SHORT"/>
    <property type="match status" value="1"/>
</dbReference>
<evidence type="ECO:0000256" key="1">
    <source>
        <dbReference type="ARBA" id="ARBA00006484"/>
    </source>
</evidence>
<dbReference type="SUPFAM" id="SSF51735">
    <property type="entry name" value="NAD(P)-binding Rossmann-fold domains"/>
    <property type="match status" value="1"/>
</dbReference>
<protein>
    <submittedName>
        <fullName evidence="5">Short-chain dehydrogenase</fullName>
    </submittedName>
</protein>
<keyword evidence="2" id="KW-0560">Oxidoreductase</keyword>
<dbReference type="FunFam" id="3.40.50.720:FF:000173">
    <property type="entry name" value="3-oxoacyl-[acyl-carrier protein] reductase"/>
    <property type="match status" value="1"/>
</dbReference>
<evidence type="ECO:0000259" key="4">
    <source>
        <dbReference type="SMART" id="SM00822"/>
    </source>
</evidence>
<dbReference type="InterPro" id="IPR050259">
    <property type="entry name" value="SDR"/>
</dbReference>
<accession>A0A160PKU4</accession>
<dbReference type="InterPro" id="IPR020904">
    <property type="entry name" value="Sc_DH/Rdtase_CS"/>
</dbReference>
<gene>
    <name evidence="5" type="ORF">MPPM_5090</name>
</gene>
<evidence type="ECO:0000256" key="3">
    <source>
        <dbReference type="RuleBase" id="RU000363"/>
    </source>
</evidence>
<organism evidence="5 6">
    <name type="scientific">Methylorubrum populi</name>
    <dbReference type="NCBI Taxonomy" id="223967"/>
    <lineage>
        <taxon>Bacteria</taxon>
        <taxon>Pseudomonadati</taxon>
        <taxon>Pseudomonadota</taxon>
        <taxon>Alphaproteobacteria</taxon>
        <taxon>Hyphomicrobiales</taxon>
        <taxon>Methylobacteriaceae</taxon>
        <taxon>Methylorubrum</taxon>
    </lineage>
</organism>
<dbReference type="Pfam" id="PF00106">
    <property type="entry name" value="adh_short"/>
    <property type="match status" value="1"/>
</dbReference>
<comment type="similarity">
    <text evidence="1 3">Belongs to the short-chain dehydrogenases/reductases (SDR) family.</text>
</comment>
<dbReference type="Gene3D" id="3.40.50.720">
    <property type="entry name" value="NAD(P)-binding Rossmann-like Domain"/>
    <property type="match status" value="1"/>
</dbReference>
<feature type="domain" description="Ketoreductase" evidence="4">
    <location>
        <begin position="9"/>
        <end position="187"/>
    </location>
</feature>
<dbReference type="PRINTS" id="PR00081">
    <property type="entry name" value="GDHRDH"/>
</dbReference>
<dbReference type="PANTHER" id="PTHR42879">
    <property type="entry name" value="3-OXOACYL-(ACYL-CARRIER-PROTEIN) REDUCTASE"/>
    <property type="match status" value="1"/>
</dbReference>
<dbReference type="PANTHER" id="PTHR42879:SF2">
    <property type="entry name" value="3-OXOACYL-[ACYL-CARRIER-PROTEIN] REDUCTASE FABG"/>
    <property type="match status" value="1"/>
</dbReference>
<dbReference type="InterPro" id="IPR057326">
    <property type="entry name" value="KR_dom"/>
</dbReference>
<reference evidence="5 6" key="1">
    <citation type="journal article" date="2016" name="Genome Announc.">
        <title>Complete Genome Sequence of Methylobacterium populi P-1M, Isolated from Pink-Pigmented Household Biofilm.</title>
        <authorList>
            <person name="Morohoshi T."/>
            <person name="Ikeda T."/>
        </authorList>
    </citation>
    <scope>NUCLEOTIDE SEQUENCE [LARGE SCALE GENOMIC DNA]</scope>
    <source>
        <strain evidence="5 6">P-1M</strain>
    </source>
</reference>
<dbReference type="SMART" id="SM00822">
    <property type="entry name" value="PKS_KR"/>
    <property type="match status" value="1"/>
</dbReference>
<name>A0A160PKU4_9HYPH</name>
<dbReference type="OrthoDB" id="9804774at2"/>
<dbReference type="PRINTS" id="PR00080">
    <property type="entry name" value="SDRFAMILY"/>
</dbReference>
<dbReference type="InterPro" id="IPR002347">
    <property type="entry name" value="SDR_fam"/>
</dbReference>
<proteinExistence type="inferred from homology"/>
<dbReference type="GO" id="GO:0032787">
    <property type="term" value="P:monocarboxylic acid metabolic process"/>
    <property type="evidence" value="ECO:0007669"/>
    <property type="project" value="UniProtKB-ARBA"/>
</dbReference>
<sequence>MSDELKTGRLVVVTGASRGLGLATAATLAADGFRVVALARRPSEALEAAQAAAGPGRIKFMAGDLGEIDALQPLAQRIRAEHGPVYGLVNNAALGTPGLLTTMPASKIAELVHLNTLAPMVLTKYLARGMMTAGAGRIVNVSSIIAFTGYNALSVYAATKASMIGFTKSLAREVGRLGVTVNAVAPGFIETAMTGEMDEAERGRVANRSALKRLAEPQDVADAVAYLMSDRARNITGTVLTIDAGSTA</sequence>
<evidence type="ECO:0000313" key="6">
    <source>
        <dbReference type="Proteomes" id="UP000218288"/>
    </source>
</evidence>
<dbReference type="GO" id="GO:0016491">
    <property type="term" value="F:oxidoreductase activity"/>
    <property type="evidence" value="ECO:0007669"/>
    <property type="project" value="UniProtKB-KW"/>
</dbReference>
<dbReference type="AlphaFoldDB" id="A0A160PKU4"/>